<feature type="coiled-coil region" evidence="1">
    <location>
        <begin position="1014"/>
        <end position="1041"/>
    </location>
</feature>
<feature type="compositionally biased region" description="Polar residues" evidence="2">
    <location>
        <begin position="1204"/>
        <end position="1222"/>
    </location>
</feature>
<evidence type="ECO:0000256" key="2">
    <source>
        <dbReference type="SAM" id="MobiDB-lite"/>
    </source>
</evidence>
<name>A0AAN8G3Q9_PATCE</name>
<sequence length="1294" mass="143646">MDTSAGSSVDKTDENGNAAHINNVPQELSITTEIPGEEFYDAVDQISSGLINKTIDKNSNISSDKIDMGRKDKNENSFSEQSDEIIIEDKRALVNNGANSSSNNSNSRLTMDFKCSDKKSKNIDKKINLDGKVPVAAEAIISTPTEKGTDTDKSLAKKEKRKRDRKKRKKNKKDRTLELSEDGDEKENNLRKLDSSETDVSEKDEISKEKGIGKSKCRKTSDTSSTALEANSPSSDVIVNSKGCDLELKDGSDGGDMDSSDQVISSSSEFKTESQEISSDSDILKSDSENVKDNFSSNSGTEDVYEINSEQSVNKKDVAVIVVKKIDNKLEKDIQTENKDIPSDNKGFESGNKDIPTEGTDIQTEVEDVKTEGKDVQTEFKDVLTEDKNILVDSGELLENPGSSIKKPTKRNRKARNRNKKSSTGLKDIASVSASQNMKELPVCKEGFSVTKEGFSVTKEGASANKQGTPVTKEEVSVNKEHRSNTKKGVYAAKEEPSVTKEEQSVTKEEQSVSKEESSMTKKESYVTKEEQSATKEEQSVIKDASSVTNEEVSVTKKEVSVSMEEASVIKECAIEEPEKEEAVSEKPKVIPEDYMKEEAAELFVVKDNPHELSGVLDEIITPDNEELIQLSEGKETEASQGVDKGHLESSKTLETLKQSSTIEPSSSLSVTEISEEAKSNELLEVIQMFSDLSSQMEITRVYEKETSVDMNSSDVPKTHPDPNDLLLSIDKQSKPSEVNDLCKDTEMLMPIIESEFRSQLVKCDTEDSIINAEIKPLEYEGSSVDVEHKCFDSIITENVKNAPKSSEVATKKTVDVCVGTSETGMEMVDVGTETSEAVIQTVDVGIGTSEVVKESSDVYTETMEVFNERIDAYTETSEVVKGSIDVGMGTSEFAMETADVSVETSEVVIETSDVGIETSEDEEKTKMKEEIELLKQEVKSTKETLQQSQSHLYRHQIHTNLTVTSLQAQLRKKELEMKSKQVGHDHQINAIISRLFLLEGQLRREQKQILGLLELKETVIDRQSAKIEDLSARNDKLSIALKLHNNGNNGLIQTINKSTNDLSPTSHKSFKEKESPKNIKLRWGTMRDKLRRHKSSFELHTPDRLETLEEGTFRYGSQENLSSAQRRIVDRKERCRSIAEYPQGLGQSPLLELPDENDFQKCDSAEAISINTESNEESYTNSSDDNSHIIDPNSTDVPDHTVSIGNSQNEQKGQNIHSSVENLKVEKPSVPPSRNIPSPTPSESNPFKSIKTMLKRKGSKLRNKKQRAVSLPQGTTPEQNESVKKHFKKFDMQ</sequence>
<protein>
    <submittedName>
        <fullName evidence="3">Uncharacterized protein</fullName>
    </submittedName>
</protein>
<feature type="compositionally biased region" description="Polar residues" evidence="2">
    <location>
        <begin position="1236"/>
        <end position="1248"/>
    </location>
</feature>
<feature type="region of interest" description="Disordered" evidence="2">
    <location>
        <begin position="57"/>
        <end position="83"/>
    </location>
</feature>
<feature type="compositionally biased region" description="Basic and acidic residues" evidence="2">
    <location>
        <begin position="1282"/>
        <end position="1294"/>
    </location>
</feature>
<organism evidence="3 4">
    <name type="scientific">Patella caerulea</name>
    <name type="common">Rayed Mediterranean limpet</name>
    <dbReference type="NCBI Taxonomy" id="87958"/>
    <lineage>
        <taxon>Eukaryota</taxon>
        <taxon>Metazoa</taxon>
        <taxon>Spiralia</taxon>
        <taxon>Lophotrochozoa</taxon>
        <taxon>Mollusca</taxon>
        <taxon>Gastropoda</taxon>
        <taxon>Patellogastropoda</taxon>
        <taxon>Patelloidea</taxon>
        <taxon>Patellidae</taxon>
        <taxon>Patella</taxon>
    </lineage>
</organism>
<accession>A0AAN8G3Q9</accession>
<feature type="region of interest" description="Disordered" evidence="2">
    <location>
        <begin position="1172"/>
        <end position="1294"/>
    </location>
</feature>
<dbReference type="Proteomes" id="UP001347796">
    <property type="component" value="Unassembled WGS sequence"/>
</dbReference>
<feature type="compositionally biased region" description="Basic and acidic residues" evidence="2">
    <location>
        <begin position="493"/>
        <end position="541"/>
    </location>
</feature>
<evidence type="ECO:0000313" key="3">
    <source>
        <dbReference type="EMBL" id="KAK6167243.1"/>
    </source>
</evidence>
<feature type="compositionally biased region" description="Basic and acidic residues" evidence="2">
    <location>
        <begin position="114"/>
        <end position="129"/>
    </location>
</feature>
<feature type="compositionally biased region" description="Low complexity" evidence="2">
    <location>
        <begin position="95"/>
        <end position="107"/>
    </location>
</feature>
<feature type="region of interest" description="Disordered" evidence="2">
    <location>
        <begin position="460"/>
        <end position="561"/>
    </location>
</feature>
<keyword evidence="1" id="KW-0175">Coiled coil</keyword>
<evidence type="ECO:0000313" key="4">
    <source>
        <dbReference type="Proteomes" id="UP001347796"/>
    </source>
</evidence>
<gene>
    <name evidence="3" type="ORF">SNE40_021322</name>
</gene>
<feature type="compositionally biased region" description="Basic residues" evidence="2">
    <location>
        <begin position="1254"/>
        <end position="1268"/>
    </location>
</feature>
<feature type="compositionally biased region" description="Basic and acidic residues" evidence="2">
    <location>
        <begin position="282"/>
        <end position="292"/>
    </location>
</feature>
<feature type="compositionally biased region" description="Low complexity" evidence="2">
    <location>
        <begin position="1172"/>
        <end position="1185"/>
    </location>
</feature>
<feature type="compositionally biased region" description="Basic and acidic residues" evidence="2">
    <location>
        <begin position="332"/>
        <end position="356"/>
    </location>
</feature>
<feature type="compositionally biased region" description="Basic and acidic residues" evidence="2">
    <location>
        <begin position="147"/>
        <end position="157"/>
    </location>
</feature>
<feature type="region of interest" description="Disordered" evidence="2">
    <location>
        <begin position="95"/>
        <end position="310"/>
    </location>
</feature>
<feature type="compositionally biased region" description="Basic residues" evidence="2">
    <location>
        <begin position="407"/>
        <end position="421"/>
    </location>
</feature>
<feature type="compositionally biased region" description="Basic residues" evidence="2">
    <location>
        <begin position="158"/>
        <end position="173"/>
    </location>
</feature>
<feature type="compositionally biased region" description="Basic and acidic residues" evidence="2">
    <location>
        <begin position="472"/>
        <end position="484"/>
    </location>
</feature>
<keyword evidence="4" id="KW-1185">Reference proteome</keyword>
<proteinExistence type="predicted"/>
<feature type="compositionally biased region" description="Basic and acidic residues" evidence="2">
    <location>
        <begin position="64"/>
        <end position="75"/>
    </location>
</feature>
<feature type="region of interest" description="Disordered" evidence="2">
    <location>
        <begin position="1"/>
        <end position="29"/>
    </location>
</feature>
<dbReference type="EMBL" id="JAZGQO010000018">
    <property type="protein sequence ID" value="KAK6167243.1"/>
    <property type="molecule type" value="Genomic_DNA"/>
</dbReference>
<comment type="caution">
    <text evidence="3">The sequence shown here is derived from an EMBL/GenBank/DDBJ whole genome shotgun (WGS) entry which is preliminary data.</text>
</comment>
<reference evidence="3 4" key="1">
    <citation type="submission" date="2024-01" db="EMBL/GenBank/DDBJ databases">
        <title>The genome of the rayed Mediterranean limpet Patella caerulea (Linnaeus, 1758).</title>
        <authorList>
            <person name="Anh-Thu Weber A."/>
            <person name="Halstead-Nussloch G."/>
        </authorList>
    </citation>
    <scope>NUCLEOTIDE SEQUENCE [LARGE SCALE GENOMIC DNA]</scope>
    <source>
        <strain evidence="3">AATW-2023a</strain>
        <tissue evidence="3">Whole specimen</tissue>
    </source>
</reference>
<feature type="coiled-coil region" evidence="1">
    <location>
        <begin position="918"/>
        <end position="952"/>
    </location>
</feature>
<evidence type="ECO:0000256" key="1">
    <source>
        <dbReference type="SAM" id="Coils"/>
    </source>
</evidence>
<feature type="compositionally biased region" description="Polar residues" evidence="2">
    <location>
        <begin position="222"/>
        <end position="238"/>
    </location>
</feature>
<feature type="compositionally biased region" description="Basic and acidic residues" evidence="2">
    <location>
        <begin position="186"/>
        <end position="212"/>
    </location>
</feature>
<feature type="region of interest" description="Disordered" evidence="2">
    <location>
        <begin position="332"/>
        <end position="433"/>
    </location>
</feature>
<feature type="compositionally biased region" description="Basic and acidic residues" evidence="2">
    <location>
        <begin position="367"/>
        <end position="390"/>
    </location>
</feature>